<evidence type="ECO:0000256" key="1">
    <source>
        <dbReference type="ARBA" id="ARBA00004613"/>
    </source>
</evidence>
<dbReference type="Pfam" id="PF06594">
    <property type="entry name" value="HCBP_related"/>
    <property type="match status" value="1"/>
</dbReference>
<comment type="subcellular location">
    <subcellularLocation>
        <location evidence="1">Secreted</location>
    </subcellularLocation>
</comment>
<dbReference type="InterPro" id="IPR010566">
    <property type="entry name" value="Haemolys_ca-bd"/>
</dbReference>
<dbReference type="PANTHER" id="PTHR38340">
    <property type="entry name" value="S-LAYER PROTEIN"/>
    <property type="match status" value="1"/>
</dbReference>
<evidence type="ECO:0000313" key="6">
    <source>
        <dbReference type="Proteomes" id="UP000310553"/>
    </source>
</evidence>
<name>A0AA92IG43_RALSL</name>
<protein>
    <submittedName>
        <fullName evidence="5">Calcium-binding protein</fullName>
    </submittedName>
</protein>
<dbReference type="SUPFAM" id="SSF51120">
    <property type="entry name" value="beta-Roll"/>
    <property type="match status" value="8"/>
</dbReference>
<dbReference type="Proteomes" id="UP000310553">
    <property type="component" value="Plasmid pUW386"/>
</dbReference>
<evidence type="ECO:0000256" key="2">
    <source>
        <dbReference type="ARBA" id="ARBA00022525"/>
    </source>
</evidence>
<accession>A0AA92IG43</accession>
<dbReference type="GO" id="GO:0005576">
    <property type="term" value="C:extracellular region"/>
    <property type="evidence" value="ECO:0007669"/>
    <property type="project" value="UniProtKB-SubCell"/>
</dbReference>
<dbReference type="PRINTS" id="PR00313">
    <property type="entry name" value="CABNDNGRPT"/>
</dbReference>
<keyword evidence="5" id="KW-0614">Plasmid</keyword>
<sequence>MTYNNSFLVPVYDMHTGYDPANPQNNIVGYVSATYMVNQWGGYVLDPSGQPYVVPVGYDPTQTISRAQTQFPIDVLPNYQTGFPYDLQRNFDGQSFGGFVPAFTPLASYDFGLSVTASGLNFLIFAEFFGGAQNAKNSLSNDKINIDGPFLNNPRNTNNEERAFQDYYNGTYANGMNEGPGPKPIPYASLGNVLSIAERFAYDAILGKNGALGSLKAILNKIGRISDSVNQYFRSILFNSGSDPLAIDLTGNGIKTVGASQSGVMFDTTGSGNTVSTGWIAEGTGWLAYNPSGTTTLTSETQLFGAASLLPNGKYATDGFQALSLLDSNGDGVIDAKDPEFSNLRVWVGAPSSGSSDPNMAAGQMLTLQQLGIVSISLNEQPAWINTGGTGVEVNTESSYATVTWSDGHQTTIGAVNLTGNPFYQNLATPAQLQTSGDDAANAIPLMHGSGAMYDTRTAAQLSPSFRGLLQKYSTLTSRADQIAMLPQLLAAWGGTSNFQALMERNKWGYSDPCYVYQFDGIQQYANTNVQLNPGDQSNWTDAYRNMVGMVDLLEKFNGQLLYDPASTGALWGHKRAFLSYNSGSGTGDGKSASIFVSPTYSIEVSQSQVSALMQGYQVLERSFYQGLVLQTRLMPYLNAIGLNFDSKGSTGVRADFSAFNNLLDGRFSTDPVNAMLDLAELMASGSSLLSAAGYDPTARLKQWAMQLQRSGQWQNFLGQFSDGIEAGYSNGVFNMLSSAGNGLFLTSADSSTVQDNNGSSILIATTGNDTLISGKGNDTLVAGIGYTYMFGQTGADTYVYARGDGVAEMETSGGQNNVLQLTNYNRSDLVLRQDGNTMVLDFGNGDVVRLHDYFLRQQVWGGDVGMRSVQFADGTQMSIAQLAASANTIRGNGDGTFSGGWGDNILIGGTGNETLVGGNGNNTLVAGVGNDLLQAGSGNNTYVYAQGDGATAIDSSRVQNSSQNVLQLTGYNQSNLQALRQDGNNLILDFGSGDTVKLTDFFLHAQNNAGRSDLSSVLFADGTQASMASLMSTLGLHLANGNQTFRLPLSTPVKIYGGTGNETIQGGTNNSADTIVAGVGYSYITGFAGAATYVFARGDGIAEMETSGGQNNVLQLTNYNRSDLVLHQDGNTMVLDFGNGDVVRLHDYFLRQQVWGGDVGMRSVQFADGTQMSIAQLAASANTIRGSGDGTFSGGWGDNILIGGAGNETLVGGNGNSTLVAGVGNDLLQAGSGNNTYVYAQGDGATAIDSSRVQNSSQNVLQLTGYNQSNLQALRQDGNNLILDFGGGDTVKLTDFFLHAQNNAGRSDLTSVLFADGTQASMASLMSTLGLHLANGNQTFRLPLSTPVKIYGGTGNETIQGGTNNSADTIVAGVGYSYITGFAGAATYVFARGDGIAEMETSGGQNNVLQLTNYNRSDLVLRQDGNTMVLDFGNGDVVRLHDYFLRQQVWGGDVGMRSVQFADGTQMSIAQLAASANTIRGNGDGTFSGGWGDNILIGGTGNETLVGGNGNNTLVAGVGNDLLQAGSGNNTYVYAQGDGATAIDSSRVQNSSQNVLQLTGYNQSNLQTLRQDGNNLILDFGSGDTVKLTDFFLHAQNNAGRSDLASILFADGTQASMASLMSTLGLHLANGNQTFRLPLSTPVKIYGGTGNETIQGGTNNSADTIVAGVGYSYITGFAGAATYVFARGDGIAEMETSGGQNNVLQLTNYNRSDLVLRQDGNTMVLDFGNGDVVRLHDYFLRQQVWGGDVGMRSVQFADGTQMSIAQLAASANTIRGSGDGTFSGGWGNNVLIGGTGNETLVGGNGNSTLVAGVGNDTMVGSTSGSNLYEIQASVASDTVVNRTGGTANSSTLQFDGANSDQLWFQHVGNDLLVSVIGTSTQVSISGWYTATSNHVQQITAADGKTLADGQVDALVQAMASFNPPSAGTTTLPPDYQAQLQPTLSANWR</sequence>
<evidence type="ECO:0000256" key="3">
    <source>
        <dbReference type="ARBA" id="ARBA00022837"/>
    </source>
</evidence>
<keyword evidence="3" id="KW-0106">Calcium</keyword>
<gene>
    <name evidence="5" type="ORF">E7Z57_18330</name>
</gene>
<dbReference type="InterPro" id="IPR011049">
    <property type="entry name" value="Serralysin-like_metalloprot_C"/>
</dbReference>
<dbReference type="InterPro" id="IPR050557">
    <property type="entry name" value="RTX_toxin/Mannuronan_C5-epim"/>
</dbReference>
<dbReference type="Pfam" id="PF00353">
    <property type="entry name" value="HemolysinCabind"/>
    <property type="match status" value="5"/>
</dbReference>
<dbReference type="InterPro" id="IPR001343">
    <property type="entry name" value="Hemolysn_Ca-bd"/>
</dbReference>
<keyword evidence="2" id="KW-0964">Secreted</keyword>
<evidence type="ECO:0000313" key="5">
    <source>
        <dbReference type="EMBL" id="QCX51079.1"/>
    </source>
</evidence>
<feature type="domain" description="Haemolysin-type calcium binding-related" evidence="4">
    <location>
        <begin position="1871"/>
        <end position="1907"/>
    </location>
</feature>
<proteinExistence type="predicted"/>
<dbReference type="GO" id="GO:0005509">
    <property type="term" value="F:calcium ion binding"/>
    <property type="evidence" value="ECO:0007669"/>
    <property type="project" value="InterPro"/>
</dbReference>
<evidence type="ECO:0000259" key="4">
    <source>
        <dbReference type="Pfam" id="PF06594"/>
    </source>
</evidence>
<organism evidence="5 6">
    <name type="scientific">Ralstonia solanacearum</name>
    <name type="common">Pseudomonas solanacearum</name>
    <dbReference type="NCBI Taxonomy" id="305"/>
    <lineage>
        <taxon>Bacteria</taxon>
        <taxon>Pseudomonadati</taxon>
        <taxon>Pseudomonadota</taxon>
        <taxon>Betaproteobacteria</taxon>
        <taxon>Burkholderiales</taxon>
        <taxon>Burkholderiaceae</taxon>
        <taxon>Ralstonia</taxon>
        <taxon>Ralstonia solanacearum species complex</taxon>
    </lineage>
</organism>
<dbReference type="Gene3D" id="2.150.10.10">
    <property type="entry name" value="Serralysin-like metalloprotease, C-terminal"/>
    <property type="match status" value="5"/>
</dbReference>
<dbReference type="PANTHER" id="PTHR38340:SF1">
    <property type="entry name" value="S-LAYER PROTEIN"/>
    <property type="match status" value="1"/>
</dbReference>
<geneLocation type="plasmid" evidence="6">
    <name>puw386</name>
</geneLocation>
<dbReference type="EMBL" id="CP039340">
    <property type="protein sequence ID" value="QCX51079.1"/>
    <property type="molecule type" value="Genomic_DNA"/>
</dbReference>
<reference evidence="5 6" key="1">
    <citation type="submission" date="2019-04" db="EMBL/GenBank/DDBJ databases">
        <title>Complete Genome of UW386 and Higher Quality Genome of UW700.</title>
        <authorList>
            <person name="Jacobs J."/>
            <person name="Perez A."/>
            <person name="Steidl O."/>
            <person name="Allen C."/>
        </authorList>
    </citation>
    <scope>NUCLEOTIDE SEQUENCE [LARGE SCALE GENOMIC DNA]</scope>
    <source>
        <strain evidence="5 6">UW386</strain>
        <plasmid evidence="6">puw386</plasmid>
    </source>
</reference>